<dbReference type="SUPFAM" id="SSF46785">
    <property type="entry name" value="Winged helix' DNA-binding domain"/>
    <property type="match status" value="1"/>
</dbReference>
<evidence type="ECO:0000256" key="7">
    <source>
        <dbReference type="SAM" id="MobiDB-lite"/>
    </source>
</evidence>
<dbReference type="InterPro" id="IPR036390">
    <property type="entry name" value="WH_DNA-bd_sf"/>
</dbReference>
<sequence length="802" mass="89327">MSHSKALLSKKGPLGTVWVAAFCGEAALTRDQVARTDIVASVDEILSDVQGPHRILAQLLFGIVRIYSKKVYYLYHDCEEIRSLQLRQCVEPSASTGGSTHGVLKQVNKAIRAGRSVAGHKKTSKVNEPVNAVRTTEVSSPVSSEGLSVRVETEVIVRTSVVIRKARVPDDLPTFTIPKRFELDSFDLGIAEDTDDEGEDHHQSARQDILLEDERHHAPYLYESYQMASCSYNVDSTCFMPEYISVPLDVMPAISEANNIPDLSTEADKPGRENQNADSAWFTPVKDVLPPDMMDMVAEANYPSDKSKTGDDSIREVNMDENNGGSACSMTHIPPQESHEEQNSENILENMTCGSLGANNPTIEASASDSLLGKSNSSLPAAGFPEHDPGQHESLEAPVLSCETRAENELSPSTPEPLPEGVPGPSSSSRFGVRTPAKTEKSQATRKRRRALYNKEDYIPTEREGRRQTLHKLHYLYMRVWRCQSSRMLREAIKDATDLVRKRRKAPHTRLDTWKIRPQFLLHALVHQRHLKIHDTGSTERETILDASRRRKLDEWTDIEAPVGCHTESRPVQDGVCECDEDTAKEKGTQVEGDEPSSEIPPKKGLRESESRPVQDGVCGCNEALNDQTDFEAYVSCRTESEPVQGGVCECHEDTAKEKGTQIKGDEPSSEIPPKKGLHESENQIPLHNEALNAALDNIDEDISIYDEHTRDEGLLNSTRTRKIASCLHQLFLDKKSKEGTNSLSLNQVLEGTKRRTSATFFYETLILKSRGLVQVNQEQPYEDIILSATPQLEAELQRCEN</sequence>
<evidence type="ECO:0000256" key="5">
    <source>
        <dbReference type="ARBA" id="ARBA00023242"/>
    </source>
</evidence>
<keyword evidence="4" id="KW-0159">Chromosome partition</keyword>
<dbReference type="GO" id="GO:0005634">
    <property type="term" value="C:nucleus"/>
    <property type="evidence" value="ECO:0007669"/>
    <property type="project" value="UniProtKB-SubCell"/>
</dbReference>
<keyword evidence="3" id="KW-0498">Mitosis</keyword>
<evidence type="ECO:0000259" key="9">
    <source>
        <dbReference type="Pfam" id="PF04825"/>
    </source>
</evidence>
<evidence type="ECO:0000313" key="11">
    <source>
        <dbReference type="Proteomes" id="UP000244336"/>
    </source>
</evidence>
<evidence type="ECO:0000313" key="10">
    <source>
        <dbReference type="EMBL" id="PUZ47749.1"/>
    </source>
</evidence>
<accession>A0A2T7CWM5</accession>
<keyword evidence="5" id="KW-0539">Nucleus</keyword>
<dbReference type="AlphaFoldDB" id="A0A2T7CWM5"/>
<feature type="domain" description="Rad21/Rec8-like protein N-terminal" evidence="9">
    <location>
        <begin position="1"/>
        <end position="83"/>
    </location>
</feature>
<feature type="region of interest" description="Disordered" evidence="7">
    <location>
        <begin position="583"/>
        <end position="615"/>
    </location>
</feature>
<dbReference type="GO" id="GO:1990414">
    <property type="term" value="P:replication-born double-strand break repair via sister chromatid exchange"/>
    <property type="evidence" value="ECO:0007669"/>
    <property type="project" value="TreeGrafter"/>
</dbReference>
<dbReference type="Pfam" id="PF04824">
    <property type="entry name" value="Rad21_Rec8"/>
    <property type="match status" value="1"/>
</dbReference>
<keyword evidence="3" id="KW-0131">Cell cycle</keyword>
<evidence type="ECO:0000256" key="3">
    <source>
        <dbReference type="ARBA" id="ARBA00022776"/>
    </source>
</evidence>
<dbReference type="PANTHER" id="PTHR12585">
    <property type="entry name" value="SCC1 / RAD21 FAMILY MEMBER"/>
    <property type="match status" value="1"/>
</dbReference>
<dbReference type="InterPro" id="IPR039781">
    <property type="entry name" value="Rad21/Rec8-like"/>
</dbReference>
<comment type="subcellular location">
    <subcellularLocation>
        <location evidence="1">Nucleus</location>
    </subcellularLocation>
</comment>
<reference evidence="10 11" key="1">
    <citation type="submission" date="2018-04" db="EMBL/GenBank/DDBJ databases">
        <title>WGS assembly of Panicum hallii var. hallii HAL2.</title>
        <authorList>
            <person name="Lovell J."/>
            <person name="Jenkins J."/>
            <person name="Lowry D."/>
            <person name="Mamidi S."/>
            <person name="Sreedasyam A."/>
            <person name="Weng X."/>
            <person name="Barry K."/>
            <person name="Bonette J."/>
            <person name="Campitelli B."/>
            <person name="Daum C."/>
            <person name="Gordon S."/>
            <person name="Gould B."/>
            <person name="Lipzen A."/>
            <person name="MacQueen A."/>
            <person name="Palacio-Mejia J."/>
            <person name="Plott C."/>
            <person name="Shakirov E."/>
            <person name="Shu S."/>
            <person name="Yoshinaga Y."/>
            <person name="Zane M."/>
            <person name="Rokhsar D."/>
            <person name="Grimwood J."/>
            <person name="Schmutz J."/>
            <person name="Juenger T."/>
        </authorList>
    </citation>
    <scope>NUCLEOTIDE SEQUENCE [LARGE SCALE GENOMIC DNA]</scope>
    <source>
        <strain evidence="11">cv. HAL2</strain>
    </source>
</reference>
<feature type="compositionally biased region" description="Polar residues" evidence="7">
    <location>
        <begin position="344"/>
        <end position="379"/>
    </location>
</feature>
<keyword evidence="11" id="KW-1185">Reference proteome</keyword>
<evidence type="ECO:0000256" key="6">
    <source>
        <dbReference type="ARBA" id="ARBA00064543"/>
    </source>
</evidence>
<evidence type="ECO:0000256" key="1">
    <source>
        <dbReference type="ARBA" id="ARBA00004123"/>
    </source>
</evidence>
<gene>
    <name evidence="10" type="ORF">GQ55_7G191000</name>
</gene>
<dbReference type="PANTHER" id="PTHR12585:SF73">
    <property type="entry name" value="SISTER CHROMATID COHESION 1 PROTEIN 2"/>
    <property type="match status" value="1"/>
</dbReference>
<feature type="compositionally biased region" description="Basic and acidic residues" evidence="7">
    <location>
        <begin position="305"/>
        <end position="318"/>
    </location>
</feature>
<feature type="compositionally biased region" description="Polar residues" evidence="7">
    <location>
        <begin position="320"/>
        <end position="329"/>
    </location>
</feature>
<feature type="region of interest" description="Disordered" evidence="7">
    <location>
        <begin position="302"/>
        <end position="449"/>
    </location>
</feature>
<dbReference type="GO" id="GO:0008278">
    <property type="term" value="C:cohesin complex"/>
    <property type="evidence" value="ECO:0007669"/>
    <property type="project" value="InterPro"/>
</dbReference>
<keyword evidence="3" id="KW-0132">Cell division</keyword>
<dbReference type="CDD" id="cd21793">
    <property type="entry name" value="Rad21_Rec8_M_AtSYN1-like"/>
    <property type="match status" value="1"/>
</dbReference>
<evidence type="ECO:0000256" key="4">
    <source>
        <dbReference type="ARBA" id="ARBA00022829"/>
    </source>
</evidence>
<dbReference type="Proteomes" id="UP000244336">
    <property type="component" value="Chromosome 7"/>
</dbReference>
<organism evidence="10 11">
    <name type="scientific">Panicum hallii var. hallii</name>
    <dbReference type="NCBI Taxonomy" id="1504633"/>
    <lineage>
        <taxon>Eukaryota</taxon>
        <taxon>Viridiplantae</taxon>
        <taxon>Streptophyta</taxon>
        <taxon>Embryophyta</taxon>
        <taxon>Tracheophyta</taxon>
        <taxon>Spermatophyta</taxon>
        <taxon>Magnoliopsida</taxon>
        <taxon>Liliopsida</taxon>
        <taxon>Poales</taxon>
        <taxon>Poaceae</taxon>
        <taxon>PACMAD clade</taxon>
        <taxon>Panicoideae</taxon>
        <taxon>Panicodae</taxon>
        <taxon>Paniceae</taxon>
        <taxon>Panicinae</taxon>
        <taxon>Panicum</taxon>
        <taxon>Panicum sect. Panicum</taxon>
    </lineage>
</organism>
<dbReference type="InterPro" id="IPR006910">
    <property type="entry name" value="Rad21_Rec8_N"/>
</dbReference>
<evidence type="ECO:0000259" key="8">
    <source>
        <dbReference type="Pfam" id="PF04824"/>
    </source>
</evidence>
<dbReference type="OrthoDB" id="10071381at2759"/>
<evidence type="ECO:0000256" key="2">
    <source>
        <dbReference type="ARBA" id="ARBA00009870"/>
    </source>
</evidence>
<dbReference type="Gramene" id="PUZ47749">
    <property type="protein sequence ID" value="PUZ47749"/>
    <property type="gene ID" value="GQ55_7G191000"/>
</dbReference>
<feature type="region of interest" description="Disordered" evidence="7">
    <location>
        <begin position="658"/>
        <end position="678"/>
    </location>
</feature>
<feature type="compositionally biased region" description="Basic and acidic residues" evidence="7">
    <location>
        <begin position="601"/>
        <end position="613"/>
    </location>
</feature>
<feature type="compositionally biased region" description="Basic and acidic residues" evidence="7">
    <location>
        <begin position="385"/>
        <end position="395"/>
    </location>
</feature>
<proteinExistence type="inferred from homology"/>
<comment type="similarity">
    <text evidence="2">Belongs to the rad21 family.</text>
</comment>
<dbReference type="InterPro" id="IPR023093">
    <property type="entry name" value="ScpA-like_C"/>
</dbReference>
<evidence type="ECO:0008006" key="12">
    <source>
        <dbReference type="Google" id="ProtNLM"/>
    </source>
</evidence>
<dbReference type="FunFam" id="1.10.10.580:FF:000002">
    <property type="entry name" value="Sister chromatid cohesion 1 protein 4"/>
    <property type="match status" value="1"/>
</dbReference>
<protein>
    <recommendedName>
        <fullName evidence="12">Rad21/Rec8-like protein N-terminal domain-containing protein</fullName>
    </recommendedName>
</protein>
<comment type="subunit">
    <text evidence="6">Component of the cohesin complex.</text>
</comment>
<dbReference type="EMBL" id="CM009755">
    <property type="protein sequence ID" value="PUZ47749.1"/>
    <property type="molecule type" value="Genomic_DNA"/>
</dbReference>
<feature type="domain" description="Rad21/Rec8-like protein C-terminal eukaryotic" evidence="8">
    <location>
        <begin position="742"/>
        <end position="792"/>
    </location>
</feature>
<dbReference type="Pfam" id="PF04825">
    <property type="entry name" value="Rad21_Rec8_N"/>
    <property type="match status" value="1"/>
</dbReference>
<dbReference type="GO" id="GO:0003682">
    <property type="term" value="F:chromatin binding"/>
    <property type="evidence" value="ECO:0007669"/>
    <property type="project" value="TreeGrafter"/>
</dbReference>
<dbReference type="InterPro" id="IPR006909">
    <property type="entry name" value="Rad21/Rec8_C_eu"/>
</dbReference>
<name>A0A2T7CWM5_9POAL</name>
<dbReference type="Gene3D" id="1.10.10.580">
    <property type="entry name" value="Structural maintenance of chromosome 1. Chain E"/>
    <property type="match status" value="1"/>
</dbReference>
<dbReference type="GO" id="GO:0007062">
    <property type="term" value="P:sister chromatid cohesion"/>
    <property type="evidence" value="ECO:0007669"/>
    <property type="project" value="InterPro"/>
</dbReference>
<dbReference type="GO" id="GO:0007059">
    <property type="term" value="P:chromosome segregation"/>
    <property type="evidence" value="ECO:0007669"/>
    <property type="project" value="UniProtKB-KW"/>
</dbReference>